<organism evidence="2 3">
    <name type="scientific">Schizopora paradoxa</name>
    <dbReference type="NCBI Taxonomy" id="27342"/>
    <lineage>
        <taxon>Eukaryota</taxon>
        <taxon>Fungi</taxon>
        <taxon>Dikarya</taxon>
        <taxon>Basidiomycota</taxon>
        <taxon>Agaricomycotina</taxon>
        <taxon>Agaricomycetes</taxon>
        <taxon>Hymenochaetales</taxon>
        <taxon>Schizoporaceae</taxon>
        <taxon>Schizopora</taxon>
    </lineage>
</organism>
<evidence type="ECO:0000259" key="1">
    <source>
        <dbReference type="PROSITE" id="PS50011"/>
    </source>
</evidence>
<dbReference type="SUPFAM" id="SSF56112">
    <property type="entry name" value="Protein kinase-like (PK-like)"/>
    <property type="match status" value="1"/>
</dbReference>
<dbReference type="InterPro" id="IPR000719">
    <property type="entry name" value="Prot_kinase_dom"/>
</dbReference>
<dbReference type="STRING" id="27342.A0A0H2S2L1"/>
<dbReference type="Pfam" id="PF07714">
    <property type="entry name" value="PK_Tyr_Ser-Thr"/>
    <property type="match status" value="1"/>
</dbReference>
<accession>A0A0H2S2L1</accession>
<proteinExistence type="predicted"/>
<gene>
    <name evidence="2" type="ORF">SCHPADRAFT_481268</name>
</gene>
<reference evidence="2 3" key="1">
    <citation type="submission" date="2015-04" db="EMBL/GenBank/DDBJ databases">
        <title>Complete genome sequence of Schizopora paradoxa KUC8140, a cosmopolitan wood degrader in East Asia.</title>
        <authorList>
            <consortium name="DOE Joint Genome Institute"/>
            <person name="Min B."/>
            <person name="Park H."/>
            <person name="Jang Y."/>
            <person name="Kim J.-J."/>
            <person name="Kim K.H."/>
            <person name="Pangilinan J."/>
            <person name="Lipzen A."/>
            <person name="Riley R."/>
            <person name="Grigoriev I.V."/>
            <person name="Spatafora J.W."/>
            <person name="Choi I.-G."/>
        </authorList>
    </citation>
    <scope>NUCLEOTIDE SEQUENCE [LARGE SCALE GENOMIC DNA]</scope>
    <source>
        <strain evidence="2 3">KUC8140</strain>
    </source>
</reference>
<dbReference type="PRINTS" id="PR00109">
    <property type="entry name" value="TYRKINASE"/>
</dbReference>
<dbReference type="InParanoid" id="A0A0H2S2L1"/>
<evidence type="ECO:0000313" key="2">
    <source>
        <dbReference type="EMBL" id="KLO11251.1"/>
    </source>
</evidence>
<dbReference type="GO" id="GO:0005524">
    <property type="term" value="F:ATP binding"/>
    <property type="evidence" value="ECO:0007669"/>
    <property type="project" value="InterPro"/>
</dbReference>
<sequence length="187" mass="21518">MICPWYANGSLTSFLSRYKSLVYKERLRLIREIASGLYYLHYNSIIHGDLSGANVLINDDQQALLYDFGTSKLVRDLGLTATLTSIAYSPRWAAPEIFESDSFSNITLFGDIYSFGSVAFQVFSGKIPYAYIELERNVLLHRIRERKPPRKTSNIKAEHWEALLKCWEHNPHARPSGESLMKFFVED</sequence>
<feature type="domain" description="Protein kinase" evidence="1">
    <location>
        <begin position="1"/>
        <end position="187"/>
    </location>
</feature>
<dbReference type="PROSITE" id="PS50011">
    <property type="entry name" value="PROTEIN_KINASE_DOM"/>
    <property type="match status" value="1"/>
</dbReference>
<dbReference type="Gene3D" id="1.10.510.10">
    <property type="entry name" value="Transferase(Phosphotransferase) domain 1"/>
    <property type="match status" value="1"/>
</dbReference>
<dbReference type="AlphaFoldDB" id="A0A0H2S2L1"/>
<evidence type="ECO:0000313" key="3">
    <source>
        <dbReference type="Proteomes" id="UP000053477"/>
    </source>
</evidence>
<dbReference type="InterPro" id="IPR011009">
    <property type="entry name" value="Kinase-like_dom_sf"/>
</dbReference>
<dbReference type="PANTHER" id="PTHR44329">
    <property type="entry name" value="SERINE/THREONINE-PROTEIN KINASE TNNI3K-RELATED"/>
    <property type="match status" value="1"/>
</dbReference>
<dbReference type="GO" id="GO:0004674">
    <property type="term" value="F:protein serine/threonine kinase activity"/>
    <property type="evidence" value="ECO:0007669"/>
    <property type="project" value="TreeGrafter"/>
</dbReference>
<keyword evidence="2" id="KW-0808">Transferase</keyword>
<dbReference type="OrthoDB" id="4062651at2759"/>
<protein>
    <submittedName>
        <fullName evidence="2">Kinase-like protein</fullName>
    </submittedName>
</protein>
<dbReference type="InterPro" id="IPR051681">
    <property type="entry name" value="Ser/Thr_Kinases-Pseudokinases"/>
</dbReference>
<dbReference type="PROSITE" id="PS00109">
    <property type="entry name" value="PROTEIN_KINASE_TYR"/>
    <property type="match status" value="1"/>
</dbReference>
<keyword evidence="2" id="KW-0418">Kinase</keyword>
<keyword evidence="3" id="KW-1185">Reference proteome</keyword>
<dbReference type="InterPro" id="IPR008266">
    <property type="entry name" value="Tyr_kinase_AS"/>
</dbReference>
<name>A0A0H2S2L1_9AGAM</name>
<dbReference type="Proteomes" id="UP000053477">
    <property type="component" value="Unassembled WGS sequence"/>
</dbReference>
<dbReference type="EMBL" id="KQ086005">
    <property type="protein sequence ID" value="KLO11251.1"/>
    <property type="molecule type" value="Genomic_DNA"/>
</dbReference>
<dbReference type="InterPro" id="IPR001245">
    <property type="entry name" value="Ser-Thr/Tyr_kinase_cat_dom"/>
</dbReference>